<accession>A0A454CQG8</accession>
<comment type="caution">
    <text evidence="1">The sequence shown here is derived from an EMBL/GenBank/DDBJ whole genome shotgun (WGS) entry which is preliminary data.</text>
</comment>
<feature type="non-terminal residue" evidence="1">
    <location>
        <position position="1"/>
    </location>
</feature>
<evidence type="ECO:0000313" key="2">
    <source>
        <dbReference type="Proteomes" id="UP000008367"/>
    </source>
</evidence>
<protein>
    <submittedName>
        <fullName evidence="1">Uncharacterized protein</fullName>
    </submittedName>
</protein>
<evidence type="ECO:0000313" key="1">
    <source>
        <dbReference type="EMBL" id="EKM28651.1"/>
    </source>
</evidence>
<dbReference type="Proteomes" id="UP000008367">
    <property type="component" value="Unassembled WGS sequence"/>
</dbReference>
<reference evidence="1 2" key="1">
    <citation type="submission" date="2012-10" db="EMBL/GenBank/DDBJ databases">
        <title>Genome sequence of Vibrio Cholerae HENC-02.</title>
        <authorList>
            <person name="Eppinger M."/>
            <person name="Hasan N.A."/>
            <person name="Sengamalay N."/>
            <person name="Hine E."/>
            <person name="Su Q."/>
            <person name="Daugherty S.C."/>
            <person name="Young S."/>
            <person name="Sadzewicz L."/>
            <person name="Tallon L."/>
            <person name="Cebula T.A."/>
            <person name="Ravel J."/>
            <person name="Colwell R.R."/>
        </authorList>
    </citation>
    <scope>NUCLEOTIDE SEQUENCE [LARGE SCALE GENOMIC DNA]</scope>
    <source>
        <strain evidence="1 2">HENC-02</strain>
    </source>
</reference>
<gene>
    <name evidence="1" type="ORF">VCHENC02_5471B</name>
</gene>
<sequence length="25" mass="2966">EEILCRALNRETDKRNSLDLTICIF</sequence>
<organism evidence="1 2">
    <name type="scientific">Vibrio harveyi</name>
    <name type="common">Beneckea harveyi</name>
    <dbReference type="NCBI Taxonomy" id="669"/>
    <lineage>
        <taxon>Bacteria</taxon>
        <taxon>Pseudomonadati</taxon>
        <taxon>Pseudomonadota</taxon>
        <taxon>Gammaproteobacteria</taxon>
        <taxon>Vibrionales</taxon>
        <taxon>Vibrionaceae</taxon>
        <taxon>Vibrio</taxon>
    </lineage>
</organism>
<name>A0A454CQG8_VIBHA</name>
<proteinExistence type="predicted"/>
<dbReference type="EMBL" id="AJSR01002443">
    <property type="protein sequence ID" value="EKM28651.1"/>
    <property type="molecule type" value="Genomic_DNA"/>
</dbReference>
<dbReference type="AlphaFoldDB" id="A0A454CQG8"/>